<name>A0A484ZFM4_9GAMM</name>
<gene>
    <name evidence="3" type="ORF">NCTC12282_02272</name>
</gene>
<protein>
    <submittedName>
        <fullName evidence="3">Acyl-CoA synthetase</fullName>
    </submittedName>
</protein>
<evidence type="ECO:0000313" key="4">
    <source>
        <dbReference type="Proteomes" id="UP000373449"/>
    </source>
</evidence>
<sequence length="136" mass="15018">MTFPLPPEALAYAAQGEAGFNVYNVFGQLTDVLSYRQLQSRARLTARHLKHQGFSRSDRVVVIAETTPEFMILFFACQYIGLVPCPTAFSVNLGGMPAYIDKLSQLMQSSQAVAIVAPEKLADYLRQPVTAIGKNY</sequence>
<dbReference type="EMBL" id="CAADJA010000002">
    <property type="protein sequence ID" value="VFS47337.1"/>
    <property type="molecule type" value="Genomic_DNA"/>
</dbReference>
<evidence type="ECO:0000313" key="3">
    <source>
        <dbReference type="EMBL" id="VFS47337.1"/>
    </source>
</evidence>
<feature type="domain" description="AMP-dependent synthetase/ligase" evidence="2">
    <location>
        <begin position="31"/>
        <end position="117"/>
    </location>
</feature>
<evidence type="ECO:0000259" key="2">
    <source>
        <dbReference type="Pfam" id="PF00501"/>
    </source>
</evidence>
<dbReference type="Pfam" id="PF00501">
    <property type="entry name" value="AMP-binding"/>
    <property type="match status" value="1"/>
</dbReference>
<dbReference type="RefSeq" id="WP_166792980.1">
    <property type="nucleotide sequence ID" value="NZ_CAADJA010000002.1"/>
</dbReference>
<evidence type="ECO:0000256" key="1">
    <source>
        <dbReference type="ARBA" id="ARBA00006432"/>
    </source>
</evidence>
<dbReference type="InterPro" id="IPR042099">
    <property type="entry name" value="ANL_N_sf"/>
</dbReference>
<dbReference type="Gene3D" id="3.40.50.12780">
    <property type="entry name" value="N-terminal domain of ligase-like"/>
    <property type="match status" value="1"/>
</dbReference>
<dbReference type="AlphaFoldDB" id="A0A484ZFM4"/>
<dbReference type="SUPFAM" id="SSF56801">
    <property type="entry name" value="Acetyl-CoA synthetase-like"/>
    <property type="match status" value="1"/>
</dbReference>
<reference evidence="3 4" key="1">
    <citation type="submission" date="2019-03" db="EMBL/GenBank/DDBJ databases">
        <authorList>
            <consortium name="Pathogen Informatics"/>
        </authorList>
    </citation>
    <scope>NUCLEOTIDE SEQUENCE [LARGE SCALE GENOMIC DNA]</scope>
    <source>
        <strain evidence="3 4">NCTC12282</strain>
    </source>
</reference>
<dbReference type="PANTHER" id="PTHR22754">
    <property type="entry name" value="DISCO-INTERACTING PROTEIN 2 DIP2 -RELATED"/>
    <property type="match status" value="1"/>
</dbReference>
<proteinExistence type="inferred from homology"/>
<accession>A0A484ZFM4</accession>
<dbReference type="Proteomes" id="UP000373449">
    <property type="component" value="Unassembled WGS sequence"/>
</dbReference>
<organism evidence="3 4">
    <name type="scientific">Budvicia aquatica</name>
    <dbReference type="NCBI Taxonomy" id="82979"/>
    <lineage>
        <taxon>Bacteria</taxon>
        <taxon>Pseudomonadati</taxon>
        <taxon>Pseudomonadota</taxon>
        <taxon>Gammaproteobacteria</taxon>
        <taxon>Enterobacterales</taxon>
        <taxon>Budviciaceae</taxon>
        <taxon>Budvicia</taxon>
    </lineage>
</organism>
<comment type="similarity">
    <text evidence="1">Belongs to the ATP-dependent AMP-binding enzyme family.</text>
</comment>
<dbReference type="InterPro" id="IPR000873">
    <property type="entry name" value="AMP-dep_synth/lig_dom"/>
</dbReference>
<dbReference type="PANTHER" id="PTHR22754:SF32">
    <property type="entry name" value="DISCO-INTERACTING PROTEIN 2"/>
    <property type="match status" value="1"/>
</dbReference>